<dbReference type="SUPFAM" id="SSF55874">
    <property type="entry name" value="ATPase domain of HSP90 chaperone/DNA topoisomerase II/histidine kinase"/>
    <property type="match status" value="1"/>
</dbReference>
<dbReference type="PROSITE" id="PS50110">
    <property type="entry name" value="RESPONSE_REGULATORY"/>
    <property type="match status" value="1"/>
</dbReference>
<dbReference type="InterPro" id="IPR001789">
    <property type="entry name" value="Sig_transdc_resp-reg_receiver"/>
</dbReference>
<dbReference type="Pfam" id="PF00512">
    <property type="entry name" value="HisKA"/>
    <property type="match status" value="1"/>
</dbReference>
<dbReference type="Proteomes" id="UP000199488">
    <property type="component" value="Unassembled WGS sequence"/>
</dbReference>
<dbReference type="Pfam" id="PF02518">
    <property type="entry name" value="HATPase_c"/>
    <property type="match status" value="1"/>
</dbReference>
<feature type="domain" description="Histidine kinase" evidence="14">
    <location>
        <begin position="574"/>
        <end position="789"/>
    </location>
</feature>
<dbReference type="InterPro" id="IPR036097">
    <property type="entry name" value="HisK_dim/P_sf"/>
</dbReference>
<dbReference type="Gene3D" id="6.10.340.10">
    <property type="match status" value="1"/>
</dbReference>
<evidence type="ECO:0000256" key="5">
    <source>
        <dbReference type="ARBA" id="ARBA00022553"/>
    </source>
</evidence>
<dbReference type="FunFam" id="3.30.565.10:FF:000006">
    <property type="entry name" value="Sensor histidine kinase WalK"/>
    <property type="match status" value="1"/>
</dbReference>
<dbReference type="CDD" id="cd06225">
    <property type="entry name" value="HAMP"/>
    <property type="match status" value="1"/>
</dbReference>
<dbReference type="GO" id="GO:0005524">
    <property type="term" value="F:ATP binding"/>
    <property type="evidence" value="ECO:0007669"/>
    <property type="project" value="UniProtKB-KW"/>
</dbReference>
<keyword evidence="10" id="KW-0902">Two-component regulatory system</keyword>
<organism evidence="17 18">
    <name type="scientific">Marinococcus luteus</name>
    <dbReference type="NCBI Taxonomy" id="1122204"/>
    <lineage>
        <taxon>Bacteria</taxon>
        <taxon>Bacillati</taxon>
        <taxon>Bacillota</taxon>
        <taxon>Bacilli</taxon>
        <taxon>Bacillales</taxon>
        <taxon>Bacillaceae</taxon>
        <taxon>Marinococcus</taxon>
    </lineage>
</organism>
<dbReference type="Gene3D" id="1.10.287.130">
    <property type="match status" value="1"/>
</dbReference>
<evidence type="ECO:0000256" key="8">
    <source>
        <dbReference type="ARBA" id="ARBA00022777"/>
    </source>
</evidence>
<accession>A0A1H2WYM1</accession>
<evidence type="ECO:0000259" key="16">
    <source>
        <dbReference type="PROSITE" id="PS50885"/>
    </source>
</evidence>
<keyword evidence="5 12" id="KW-0597">Phosphoprotein</keyword>
<dbReference type="GO" id="GO:0000155">
    <property type="term" value="F:phosphorelay sensor kinase activity"/>
    <property type="evidence" value="ECO:0007669"/>
    <property type="project" value="InterPro"/>
</dbReference>
<dbReference type="InterPro" id="IPR036890">
    <property type="entry name" value="HATPase_C_sf"/>
</dbReference>
<feature type="modified residue" description="4-aspartylphosphate" evidence="12">
    <location>
        <position position="855"/>
    </location>
</feature>
<dbReference type="InterPro" id="IPR004358">
    <property type="entry name" value="Sig_transdc_His_kin-like_C"/>
</dbReference>
<evidence type="ECO:0000256" key="4">
    <source>
        <dbReference type="ARBA" id="ARBA00022475"/>
    </source>
</evidence>
<evidence type="ECO:0000256" key="13">
    <source>
        <dbReference type="SAM" id="Phobius"/>
    </source>
</evidence>
<protein>
    <recommendedName>
        <fullName evidence="3">histidine kinase</fullName>
        <ecNumber evidence="3">2.7.13.3</ecNumber>
    </recommendedName>
</protein>
<evidence type="ECO:0000256" key="1">
    <source>
        <dbReference type="ARBA" id="ARBA00000085"/>
    </source>
</evidence>
<dbReference type="OrthoDB" id="9813151at2"/>
<keyword evidence="9" id="KW-0067">ATP-binding</keyword>
<feature type="domain" description="Response regulatory" evidence="15">
    <location>
        <begin position="805"/>
        <end position="921"/>
    </location>
</feature>
<dbReference type="InterPro" id="IPR011006">
    <property type="entry name" value="CheY-like_superfamily"/>
</dbReference>
<dbReference type="EMBL" id="FNNC01000006">
    <property type="protein sequence ID" value="SDW85702.1"/>
    <property type="molecule type" value="Genomic_DNA"/>
</dbReference>
<reference evidence="17 18" key="1">
    <citation type="submission" date="2016-10" db="EMBL/GenBank/DDBJ databases">
        <authorList>
            <person name="de Groot N.N."/>
        </authorList>
    </citation>
    <scope>NUCLEOTIDE SEQUENCE [LARGE SCALE GENOMIC DNA]</scope>
    <source>
        <strain evidence="17 18">DSM 23126</strain>
    </source>
</reference>
<dbReference type="STRING" id="1122204.SAMN05421781_2559"/>
<dbReference type="Gene3D" id="3.30.565.10">
    <property type="entry name" value="Histidine kinase-like ATPase, C-terminal domain"/>
    <property type="match status" value="1"/>
</dbReference>
<evidence type="ECO:0000313" key="17">
    <source>
        <dbReference type="EMBL" id="SDW85702.1"/>
    </source>
</evidence>
<keyword evidence="8" id="KW-0418">Kinase</keyword>
<dbReference type="SMART" id="SM00387">
    <property type="entry name" value="HATPase_c"/>
    <property type="match status" value="1"/>
</dbReference>
<dbReference type="InterPro" id="IPR005467">
    <property type="entry name" value="His_kinase_dom"/>
</dbReference>
<dbReference type="PROSITE" id="PS50885">
    <property type="entry name" value="HAMP"/>
    <property type="match status" value="1"/>
</dbReference>
<comment type="subcellular location">
    <subcellularLocation>
        <location evidence="2">Cell membrane</location>
        <topology evidence="2">Multi-pass membrane protein</topology>
    </subcellularLocation>
</comment>
<dbReference type="Pfam" id="PF00072">
    <property type="entry name" value="Response_reg"/>
    <property type="match status" value="1"/>
</dbReference>
<evidence type="ECO:0000256" key="3">
    <source>
        <dbReference type="ARBA" id="ARBA00012438"/>
    </source>
</evidence>
<dbReference type="SMART" id="SM00304">
    <property type="entry name" value="HAMP"/>
    <property type="match status" value="1"/>
</dbReference>
<evidence type="ECO:0000256" key="11">
    <source>
        <dbReference type="ARBA" id="ARBA00023136"/>
    </source>
</evidence>
<feature type="domain" description="HAMP" evidence="16">
    <location>
        <begin position="205"/>
        <end position="257"/>
    </location>
</feature>
<dbReference type="GO" id="GO:0005886">
    <property type="term" value="C:plasma membrane"/>
    <property type="evidence" value="ECO:0007669"/>
    <property type="project" value="UniProtKB-SubCell"/>
</dbReference>
<dbReference type="SUPFAM" id="SSF55781">
    <property type="entry name" value="GAF domain-like"/>
    <property type="match status" value="1"/>
</dbReference>
<evidence type="ECO:0000256" key="7">
    <source>
        <dbReference type="ARBA" id="ARBA00022741"/>
    </source>
</evidence>
<dbReference type="SMART" id="SM00388">
    <property type="entry name" value="HisKA"/>
    <property type="match status" value="1"/>
</dbReference>
<gene>
    <name evidence="17" type="ORF">SAMN05421781_2559</name>
</gene>
<dbReference type="SMART" id="SM00448">
    <property type="entry name" value="REC"/>
    <property type="match status" value="1"/>
</dbReference>
<evidence type="ECO:0000313" key="18">
    <source>
        <dbReference type="Proteomes" id="UP000199488"/>
    </source>
</evidence>
<dbReference type="SUPFAM" id="SSF158472">
    <property type="entry name" value="HAMP domain-like"/>
    <property type="match status" value="1"/>
</dbReference>
<evidence type="ECO:0000256" key="9">
    <source>
        <dbReference type="ARBA" id="ARBA00022840"/>
    </source>
</evidence>
<proteinExistence type="predicted"/>
<dbReference type="AlphaFoldDB" id="A0A1H2WYM1"/>
<dbReference type="PROSITE" id="PS50109">
    <property type="entry name" value="HIS_KIN"/>
    <property type="match status" value="1"/>
</dbReference>
<dbReference type="CDD" id="cd00082">
    <property type="entry name" value="HisKA"/>
    <property type="match status" value="1"/>
</dbReference>
<dbReference type="EC" id="2.7.13.3" evidence="3"/>
<dbReference type="PRINTS" id="PR00344">
    <property type="entry name" value="BCTRLSENSOR"/>
</dbReference>
<keyword evidence="13" id="KW-0812">Transmembrane</keyword>
<keyword evidence="7" id="KW-0547">Nucleotide-binding</keyword>
<evidence type="ECO:0000256" key="10">
    <source>
        <dbReference type="ARBA" id="ARBA00023012"/>
    </source>
</evidence>
<dbReference type="InterPro" id="IPR003594">
    <property type="entry name" value="HATPase_dom"/>
</dbReference>
<dbReference type="Gene3D" id="3.40.50.2300">
    <property type="match status" value="1"/>
</dbReference>
<dbReference type="PANTHER" id="PTHR43547">
    <property type="entry name" value="TWO-COMPONENT HISTIDINE KINASE"/>
    <property type="match status" value="1"/>
</dbReference>
<dbReference type="InterPro" id="IPR003661">
    <property type="entry name" value="HisK_dim/P_dom"/>
</dbReference>
<dbReference type="InterPro" id="IPR029016">
    <property type="entry name" value="GAF-like_dom_sf"/>
</dbReference>
<dbReference type="Gene3D" id="3.30.450.40">
    <property type="match status" value="1"/>
</dbReference>
<keyword evidence="13" id="KW-1133">Transmembrane helix</keyword>
<comment type="catalytic activity">
    <reaction evidence="1">
        <text>ATP + protein L-histidine = ADP + protein N-phospho-L-histidine.</text>
        <dbReference type="EC" id="2.7.13.3"/>
    </reaction>
</comment>
<keyword evidence="4" id="KW-1003">Cell membrane</keyword>
<keyword evidence="6" id="KW-0808">Transferase</keyword>
<name>A0A1H2WYM1_9BACI</name>
<keyword evidence="11 13" id="KW-0472">Membrane</keyword>
<dbReference type="PANTHER" id="PTHR43547:SF2">
    <property type="entry name" value="HYBRID SIGNAL TRANSDUCTION HISTIDINE KINASE C"/>
    <property type="match status" value="1"/>
</dbReference>
<dbReference type="InterPro" id="IPR003660">
    <property type="entry name" value="HAMP_dom"/>
</dbReference>
<keyword evidence="18" id="KW-1185">Reference proteome</keyword>
<dbReference type="SUPFAM" id="SSF52172">
    <property type="entry name" value="CheY-like"/>
    <property type="match status" value="1"/>
</dbReference>
<evidence type="ECO:0000256" key="6">
    <source>
        <dbReference type="ARBA" id="ARBA00022679"/>
    </source>
</evidence>
<feature type="transmembrane region" description="Helical" evidence="13">
    <location>
        <begin position="183"/>
        <end position="204"/>
    </location>
</feature>
<evidence type="ECO:0000259" key="14">
    <source>
        <dbReference type="PROSITE" id="PS50109"/>
    </source>
</evidence>
<evidence type="ECO:0000259" key="15">
    <source>
        <dbReference type="PROSITE" id="PS50110"/>
    </source>
</evidence>
<sequence length="938" mass="107574">MLKYIKSRLHRRFGIIFLLVLVLAAAGGIGQHVYMSSNQQDLENESRQWRETQNVLADLEFYTQQIIIAGRGYLAFGDESEREDIERNLSAARTQLEEYRSLNKADTDLAAQTEQFLNDYENDWLPQLNEAVESGSSTIENREQVSSQVGALVNSLSNGYDQAEAERMSVNEQYFEVNESSHFAYLLYLIAILMALGAIVWLLLRKVTGPLREMRDAAAKVGNGEEISICDNHRSDEIGELSRSFNVMAASIQHNQNAIMDRNEELVTQQNELQEQQEYLRTLNELNETFSGSMGKQALMEQLLSKMYALFHFEKGMVAALEPSWQAAWYGVSEKEKQYFEDHSPGSPLSLIADTKKSHVIEREARDGEKGLGIKEAAVYEIYLPVFSSKKEMIGAAVFARTGQNFSEQERETMRGILRQASISFSRILLFEETEEERFLYQRIIDSVDEGIQYINENGTLEHANHWTWSMIGAGVRNEKQTLPLAEWTSEWIKQIDEDCREKVENYFKAFVGGREVPDYSIEYKITTESAVTVYELYGRTVQMESEEKGTIFVHRNRTKEFELDQMKSDLVSTVSHELRTPLSSILGFAELLLVKDLKPARQKKYIETIHREGERLTSLINDFLDLQRMESGRQEYGMEEVDISSLMLEVVDTFEPNQPEHTFVVKDRLQYGRIYADKGKIVQGVTNIIGNAVKFSPEGGEVKIELANEQNMVRVKIKDEGLGIPEKELPLLFGKFHRINDEDRRKIRGTGLGLAVTKQIVEDHKGRIEVDSIEGEGSCFCLFFPISGVDFDIEELPEESDLHSVLILEDDRSLGMLLSEELRHAKYEVVHYFNPYKALNALKRGLRPDVFVVDLMLGEEMDGWDFIEQLKSFRHTEDVPIIISSALHEDKERMARMDIRHYLTKPYPPNSLSQQVRRIIEQADNQGEVYVPSFNEV</sequence>
<dbReference type="SUPFAM" id="SSF47384">
    <property type="entry name" value="Homodimeric domain of signal transducing histidine kinase"/>
    <property type="match status" value="1"/>
</dbReference>
<dbReference type="Pfam" id="PF00672">
    <property type="entry name" value="HAMP"/>
    <property type="match status" value="1"/>
</dbReference>
<evidence type="ECO:0000256" key="12">
    <source>
        <dbReference type="PROSITE-ProRule" id="PRU00169"/>
    </source>
</evidence>
<evidence type="ECO:0000256" key="2">
    <source>
        <dbReference type="ARBA" id="ARBA00004651"/>
    </source>
</evidence>
<dbReference type="FunFam" id="1.10.287.130:FF:000001">
    <property type="entry name" value="Two-component sensor histidine kinase"/>
    <property type="match status" value="1"/>
</dbReference>
<dbReference type="RefSeq" id="WP_091615823.1">
    <property type="nucleotide sequence ID" value="NZ_FNNC01000006.1"/>
</dbReference>